<name>A0A6J2U8V6_DROLE</name>
<keyword evidence="4 5" id="KW-0378">Hydrolase</keyword>
<evidence type="ECO:0000256" key="5">
    <source>
        <dbReference type="RuleBase" id="RU361117"/>
    </source>
</evidence>
<dbReference type="UniPathway" id="UPA00299"/>
<comment type="similarity">
    <text evidence="3 5">Belongs to the trehalose phosphatase family.</text>
</comment>
<comment type="catalytic activity">
    <reaction evidence="1 5">
        <text>alpha,alpha-trehalose 6-phosphate + H2O = alpha,alpha-trehalose + phosphate</text>
        <dbReference type="Rhea" id="RHEA:23420"/>
        <dbReference type="ChEBI" id="CHEBI:15377"/>
        <dbReference type="ChEBI" id="CHEBI:16551"/>
        <dbReference type="ChEBI" id="CHEBI:43474"/>
        <dbReference type="ChEBI" id="CHEBI:58429"/>
        <dbReference type="EC" id="3.1.3.12"/>
    </reaction>
</comment>
<evidence type="ECO:0000256" key="1">
    <source>
        <dbReference type="ARBA" id="ARBA00000500"/>
    </source>
</evidence>
<dbReference type="InterPro" id="IPR023214">
    <property type="entry name" value="HAD_sf"/>
</dbReference>
<keyword evidence="7" id="KW-1185">Reference proteome</keyword>
<evidence type="ECO:0000256" key="4">
    <source>
        <dbReference type="ARBA" id="ARBA00022801"/>
    </source>
</evidence>
<dbReference type="GeneID" id="115631401"/>
<dbReference type="InterPro" id="IPR036412">
    <property type="entry name" value="HAD-like_sf"/>
</dbReference>
<evidence type="ECO:0000313" key="8">
    <source>
        <dbReference type="RefSeq" id="XP_030383983.1"/>
    </source>
</evidence>
<keyword evidence="6" id="KW-0732">Signal</keyword>
<dbReference type="InterPro" id="IPR044651">
    <property type="entry name" value="OTSB-like"/>
</dbReference>
<feature type="chain" id="PRO_5026921837" description="Trehalose 6-phosphate phosphatase" evidence="6">
    <location>
        <begin position="29"/>
        <end position="308"/>
    </location>
</feature>
<proteinExistence type="inferred from homology"/>
<accession>A0A6J2U8V6</accession>
<dbReference type="NCBIfam" id="TIGR00685">
    <property type="entry name" value="T6PP"/>
    <property type="match status" value="1"/>
</dbReference>
<comment type="pathway">
    <text evidence="2 5">Glycan biosynthesis; trehalose biosynthesis.</text>
</comment>
<dbReference type="SUPFAM" id="SSF56784">
    <property type="entry name" value="HAD-like"/>
    <property type="match status" value="1"/>
</dbReference>
<dbReference type="RefSeq" id="XP_030383983.1">
    <property type="nucleotide sequence ID" value="XM_030528123.1"/>
</dbReference>
<dbReference type="NCBIfam" id="TIGR01484">
    <property type="entry name" value="HAD-SF-IIB"/>
    <property type="match status" value="1"/>
</dbReference>
<evidence type="ECO:0000256" key="2">
    <source>
        <dbReference type="ARBA" id="ARBA00005199"/>
    </source>
</evidence>
<dbReference type="InterPro" id="IPR003337">
    <property type="entry name" value="Trehalose_PPase"/>
</dbReference>
<dbReference type="EC" id="3.1.3.12" evidence="5"/>
<organism evidence="7 8">
    <name type="scientific">Drosophila lebanonensis</name>
    <name type="common">Fruit fly</name>
    <name type="synonym">Scaptodrosophila lebanonensis</name>
    <dbReference type="NCBI Taxonomy" id="7225"/>
    <lineage>
        <taxon>Eukaryota</taxon>
        <taxon>Metazoa</taxon>
        <taxon>Ecdysozoa</taxon>
        <taxon>Arthropoda</taxon>
        <taxon>Hexapoda</taxon>
        <taxon>Insecta</taxon>
        <taxon>Pterygota</taxon>
        <taxon>Neoptera</taxon>
        <taxon>Endopterygota</taxon>
        <taxon>Diptera</taxon>
        <taxon>Brachycera</taxon>
        <taxon>Muscomorpha</taxon>
        <taxon>Ephydroidea</taxon>
        <taxon>Drosophilidae</taxon>
        <taxon>Scaptodrosophila</taxon>
    </lineage>
</organism>
<protein>
    <recommendedName>
        <fullName evidence="5">Trehalose 6-phosphate phosphatase</fullName>
        <ecNumber evidence="5">3.1.3.12</ecNumber>
    </recommendedName>
</protein>
<dbReference type="CDD" id="cd01627">
    <property type="entry name" value="HAD_TPP"/>
    <property type="match status" value="1"/>
</dbReference>
<evidence type="ECO:0000256" key="3">
    <source>
        <dbReference type="ARBA" id="ARBA00008770"/>
    </source>
</evidence>
<dbReference type="GO" id="GO:0004805">
    <property type="term" value="F:trehalose-phosphatase activity"/>
    <property type="evidence" value="ECO:0007669"/>
    <property type="project" value="UniProtKB-EC"/>
</dbReference>
<dbReference type="Gene3D" id="3.40.50.1000">
    <property type="entry name" value="HAD superfamily/HAD-like"/>
    <property type="match status" value="1"/>
</dbReference>
<comment type="function">
    <text evidence="5">Removes the phosphate from trehalose 6-phosphate to produce free trehalose.</text>
</comment>
<dbReference type="Proteomes" id="UP000504634">
    <property type="component" value="Unplaced"/>
</dbReference>
<dbReference type="AlphaFoldDB" id="A0A6J2U8V6"/>
<sequence length="308" mass="35014">MQELQSKSPSHLVLSLLLILFFFALSAAQHQDPRKMPEKRIAPVITRLEEFEQKMPGYLNTGKNLAVLMDYDGTLAPIADNPNKTAMPVELEIILHKIAKHPQIFMAVISGRGLKDVQSRVNIDGITYAGNHGLEIEYPDGSRHDYQLPAEIQKNYTALVKELNERVYKNGAWVEDKKVSLTFHYRDAPVELKDPLKKLASEIIEKHGFRPNQAHEAIEAKPPVNWNKGEAALYILRNKFGENWEEQLNVVFAGDDTTDEDAMRLLQGVGRSFRIAADAQIQTFADYRLPKQDLVTDLLKWIARVYVV</sequence>
<dbReference type="OrthoDB" id="755951at2759"/>
<comment type="cofactor">
    <cofactor evidence="5">
        <name>a divalent metal cation</name>
        <dbReference type="ChEBI" id="CHEBI:60240"/>
    </cofactor>
</comment>
<feature type="signal peptide" evidence="6">
    <location>
        <begin position="1"/>
        <end position="28"/>
    </location>
</feature>
<dbReference type="InterPro" id="IPR006379">
    <property type="entry name" value="HAD-SF_hydro_IIB"/>
</dbReference>
<evidence type="ECO:0000313" key="7">
    <source>
        <dbReference type="Proteomes" id="UP000504634"/>
    </source>
</evidence>
<evidence type="ECO:0000256" key="6">
    <source>
        <dbReference type="SAM" id="SignalP"/>
    </source>
</evidence>
<dbReference type="Pfam" id="PF02358">
    <property type="entry name" value="Trehalose_PPase"/>
    <property type="match status" value="1"/>
</dbReference>
<dbReference type="GO" id="GO:0005992">
    <property type="term" value="P:trehalose biosynthetic process"/>
    <property type="evidence" value="ECO:0007669"/>
    <property type="project" value="UniProtKB-UniPathway"/>
</dbReference>
<dbReference type="PANTHER" id="PTHR43768">
    <property type="entry name" value="TREHALOSE 6-PHOSPHATE PHOSPHATASE"/>
    <property type="match status" value="1"/>
</dbReference>
<reference evidence="8" key="1">
    <citation type="submission" date="2025-08" db="UniProtKB">
        <authorList>
            <consortium name="RefSeq"/>
        </authorList>
    </citation>
    <scope>IDENTIFICATION</scope>
    <source>
        <strain evidence="8">11010-0011.00</strain>
        <tissue evidence="8">Whole body</tissue>
    </source>
</reference>
<dbReference type="PANTHER" id="PTHR43768:SF3">
    <property type="entry name" value="TREHALOSE 6-PHOSPHATE PHOSPHATASE"/>
    <property type="match status" value="1"/>
</dbReference>
<gene>
    <name evidence="8" type="primary">LOC115631401</name>
</gene>
<dbReference type="Gene3D" id="3.30.70.1020">
    <property type="entry name" value="Trehalose-6-phosphate phosphatase related protein, domain 2"/>
    <property type="match status" value="1"/>
</dbReference>